<reference evidence="6" key="1">
    <citation type="submission" date="2022-03" db="EMBL/GenBank/DDBJ databases">
        <title>Draft Genome Sequence of Firmicute Strain S0AB, a Heterotrophic Iron/Sulfur-Oxidizing Extreme Acidophile.</title>
        <authorList>
            <person name="Vergara E."/>
            <person name="Pakostova E."/>
            <person name="Johnson D.B."/>
            <person name="Holmes D.S."/>
        </authorList>
    </citation>
    <scope>NUCLEOTIDE SEQUENCE</scope>
    <source>
        <strain evidence="6">S0AB</strain>
    </source>
</reference>
<dbReference type="SUPFAM" id="SSF53807">
    <property type="entry name" value="Helical backbone' metal receptor"/>
    <property type="match status" value="1"/>
</dbReference>
<dbReference type="PROSITE" id="PS51257">
    <property type="entry name" value="PROKAR_LIPOPROTEIN"/>
    <property type="match status" value="1"/>
</dbReference>
<keyword evidence="2" id="KW-0813">Transport</keyword>
<evidence type="ECO:0000256" key="3">
    <source>
        <dbReference type="ARBA" id="ARBA00022723"/>
    </source>
</evidence>
<gene>
    <name evidence="6" type="ORF">MM817_02211</name>
</gene>
<evidence type="ECO:0000313" key="7">
    <source>
        <dbReference type="Proteomes" id="UP001139263"/>
    </source>
</evidence>
<protein>
    <recommendedName>
        <fullName evidence="8">ABC transporter substrate-binding protein</fullName>
    </recommendedName>
</protein>
<evidence type="ECO:0000256" key="2">
    <source>
        <dbReference type="ARBA" id="ARBA00022448"/>
    </source>
</evidence>
<dbReference type="Gene3D" id="3.40.50.1980">
    <property type="entry name" value="Nitrogenase molybdenum iron protein domain"/>
    <property type="match status" value="2"/>
</dbReference>
<feature type="chain" id="PRO_5040741889" description="ABC transporter substrate-binding protein" evidence="5">
    <location>
        <begin position="32"/>
        <end position="321"/>
    </location>
</feature>
<evidence type="ECO:0000313" key="6">
    <source>
        <dbReference type="EMBL" id="MCI0183919.1"/>
    </source>
</evidence>
<name>A0A9X1VAI8_9BACL</name>
<comment type="caution">
    <text evidence="6">The sequence shown here is derived from an EMBL/GenBank/DDBJ whole genome shotgun (WGS) entry which is preliminary data.</text>
</comment>
<sequence length="321" mass="35118">MLQHKKKTIGVISIMGGLSLLSLTGCGSNMAAPVNPSSGSVGTTQHGVLLGVGAENEYANVMQQIGGKYLSVSAIMSDPNTDPHEYEASPQTSSMIAHANLIVQNGLGYDDFMNKLESASGNPHRKIIEVQTSLGYSNSTPNPHLWYAPSTMPRVAQLIADDLSALLPAHKAYFNHNVAIFDASLQPYDRELEHVQKEFKNAPVATTEPVCDYMLEAAGMANKTPWSFQAAIMNGIDPSPQDVNTEEQLLSNHQVDVFLYNQQVVDSLTTSLLQIAKQHHIPVVGVYETMPPNYSYQSWMQDEVIDLQKALQYHTSTQTLS</sequence>
<dbReference type="InterPro" id="IPR006127">
    <property type="entry name" value="ZnuA-like"/>
</dbReference>
<dbReference type="Pfam" id="PF01297">
    <property type="entry name" value="ZnuA"/>
    <property type="match status" value="1"/>
</dbReference>
<evidence type="ECO:0008006" key="8">
    <source>
        <dbReference type="Google" id="ProtNLM"/>
    </source>
</evidence>
<proteinExistence type="predicted"/>
<keyword evidence="4 5" id="KW-0732">Signal</keyword>
<dbReference type="RefSeq" id="WP_241714882.1">
    <property type="nucleotide sequence ID" value="NZ_JALBUF010000007.1"/>
</dbReference>
<keyword evidence="3" id="KW-0479">Metal-binding</keyword>
<dbReference type="GO" id="GO:0030001">
    <property type="term" value="P:metal ion transport"/>
    <property type="evidence" value="ECO:0007669"/>
    <property type="project" value="InterPro"/>
</dbReference>
<dbReference type="InterPro" id="IPR050492">
    <property type="entry name" value="Bact_metal-bind_prot9"/>
</dbReference>
<dbReference type="AlphaFoldDB" id="A0A9X1VAI8"/>
<evidence type="ECO:0000256" key="4">
    <source>
        <dbReference type="ARBA" id="ARBA00022729"/>
    </source>
</evidence>
<feature type="signal peptide" evidence="5">
    <location>
        <begin position="1"/>
        <end position="31"/>
    </location>
</feature>
<comment type="subcellular location">
    <subcellularLocation>
        <location evidence="1">Cell envelope</location>
    </subcellularLocation>
</comment>
<evidence type="ECO:0000256" key="1">
    <source>
        <dbReference type="ARBA" id="ARBA00004196"/>
    </source>
</evidence>
<dbReference type="PANTHER" id="PTHR42953:SF1">
    <property type="entry name" value="METAL-BINDING PROTEIN HI_0362-RELATED"/>
    <property type="match status" value="1"/>
</dbReference>
<dbReference type="GO" id="GO:0046872">
    <property type="term" value="F:metal ion binding"/>
    <property type="evidence" value="ECO:0007669"/>
    <property type="project" value="UniProtKB-KW"/>
</dbReference>
<accession>A0A9X1VAI8</accession>
<dbReference type="EMBL" id="JALBUF010000007">
    <property type="protein sequence ID" value="MCI0183919.1"/>
    <property type="molecule type" value="Genomic_DNA"/>
</dbReference>
<evidence type="ECO:0000256" key="5">
    <source>
        <dbReference type="SAM" id="SignalP"/>
    </source>
</evidence>
<dbReference type="PANTHER" id="PTHR42953">
    <property type="entry name" value="HIGH-AFFINITY ZINC UPTAKE SYSTEM PROTEIN ZNUA-RELATED"/>
    <property type="match status" value="1"/>
</dbReference>
<dbReference type="GO" id="GO:0030313">
    <property type="term" value="C:cell envelope"/>
    <property type="evidence" value="ECO:0007669"/>
    <property type="project" value="UniProtKB-SubCell"/>
</dbReference>
<organism evidence="6 7">
    <name type="scientific">Sulfoacidibacillus ferrooxidans</name>
    <dbReference type="NCBI Taxonomy" id="2005001"/>
    <lineage>
        <taxon>Bacteria</taxon>
        <taxon>Bacillati</taxon>
        <taxon>Bacillota</taxon>
        <taxon>Bacilli</taxon>
        <taxon>Bacillales</taxon>
        <taxon>Alicyclobacillaceae</taxon>
        <taxon>Sulfoacidibacillus</taxon>
    </lineage>
</organism>
<dbReference type="Proteomes" id="UP001139263">
    <property type="component" value="Unassembled WGS sequence"/>
</dbReference>
<keyword evidence="7" id="KW-1185">Reference proteome</keyword>